<dbReference type="Gene3D" id="3.40.50.360">
    <property type="match status" value="1"/>
</dbReference>
<protein>
    <submittedName>
        <fullName evidence="2">Flavodoxin</fullName>
    </submittedName>
</protein>
<dbReference type="SUPFAM" id="SSF52218">
    <property type="entry name" value="Flavoproteins"/>
    <property type="match status" value="1"/>
</dbReference>
<keyword evidence="3" id="KW-1185">Reference proteome</keyword>
<gene>
    <name evidence="2" type="ORF">FrCorBMG51_06540</name>
</gene>
<feature type="domain" description="NADPH-dependent FMN reductase-like" evidence="1">
    <location>
        <begin position="43"/>
        <end position="124"/>
    </location>
</feature>
<dbReference type="InterPro" id="IPR029039">
    <property type="entry name" value="Flavoprotein-like_sf"/>
</dbReference>
<dbReference type="InterPro" id="IPR005025">
    <property type="entry name" value="FMN_Rdtase-like_dom"/>
</dbReference>
<reference evidence="2 3" key="1">
    <citation type="submission" date="2014-12" db="EMBL/GenBank/DDBJ databases">
        <title>Frankia sp. BMG5.1 draft genome.</title>
        <authorList>
            <person name="Gtari M."/>
            <person name="Ghodhbane-Gtari F."/>
            <person name="Nouioui I."/>
            <person name="Ktari A."/>
            <person name="Hezbri K."/>
            <person name="Mimouni W."/>
            <person name="Sbissi I."/>
            <person name="Ayari A."/>
            <person name="Yamanaka T."/>
            <person name="Normand P."/>
            <person name="Tisa L.S."/>
            <person name="Boudabous A."/>
        </authorList>
    </citation>
    <scope>NUCLEOTIDE SEQUENCE [LARGE SCALE GENOMIC DNA]</scope>
    <source>
        <strain evidence="2 3">BMG5.1</strain>
    </source>
</reference>
<dbReference type="Pfam" id="PF03358">
    <property type="entry name" value="FMN_red"/>
    <property type="match status" value="1"/>
</dbReference>
<evidence type="ECO:0000313" key="3">
    <source>
        <dbReference type="Proteomes" id="UP000035425"/>
    </source>
</evidence>
<dbReference type="EMBL" id="JWIO01000007">
    <property type="protein sequence ID" value="KLL12117.1"/>
    <property type="molecule type" value="Genomic_DNA"/>
</dbReference>
<sequence length="153" mass="16123">MGAMPMLLVVHHTPSPTMQAMLEAVLAGARDDAIEGVDVVVRPALAATAVDVLAADGYLLGTPVNIGYMSGALKHFFDQAYYPCLEATIGRPYALYVHGNSDTAGAVRSVETIAVGLKWKRLREPVTVIGTPGAKDREACWELGATVAASLMP</sequence>
<evidence type="ECO:0000313" key="2">
    <source>
        <dbReference type="EMBL" id="KLL12117.1"/>
    </source>
</evidence>
<proteinExistence type="predicted"/>
<dbReference type="Proteomes" id="UP000035425">
    <property type="component" value="Unassembled WGS sequence"/>
</dbReference>
<organism evidence="2 3">
    <name type="scientific">Protofrankia coriariae</name>
    <dbReference type="NCBI Taxonomy" id="1562887"/>
    <lineage>
        <taxon>Bacteria</taxon>
        <taxon>Bacillati</taxon>
        <taxon>Actinomycetota</taxon>
        <taxon>Actinomycetes</taxon>
        <taxon>Frankiales</taxon>
        <taxon>Frankiaceae</taxon>
        <taxon>Protofrankia</taxon>
    </lineage>
</organism>
<comment type="caution">
    <text evidence="2">The sequence shown here is derived from an EMBL/GenBank/DDBJ whole genome shotgun (WGS) entry which is preliminary data.</text>
</comment>
<evidence type="ECO:0000259" key="1">
    <source>
        <dbReference type="Pfam" id="PF03358"/>
    </source>
</evidence>
<name>A0ABR5F5Z5_9ACTN</name>
<accession>A0ABR5F5Z5</accession>